<dbReference type="InterPro" id="IPR050763">
    <property type="entry name" value="ABC_transporter_ATP-binding"/>
</dbReference>
<dbReference type="GO" id="GO:0046677">
    <property type="term" value="P:response to antibiotic"/>
    <property type="evidence" value="ECO:0007669"/>
    <property type="project" value="UniProtKB-KW"/>
</dbReference>
<evidence type="ECO:0000313" key="12">
    <source>
        <dbReference type="Proteomes" id="UP000248544"/>
    </source>
</evidence>
<keyword evidence="6 11" id="KW-0067">ATP-binding</keyword>
<dbReference type="Pfam" id="PF00005">
    <property type="entry name" value="ABC_tran"/>
    <property type="match status" value="1"/>
</dbReference>
<reference evidence="11 12" key="1">
    <citation type="submission" date="2018-01" db="EMBL/GenBank/DDBJ databases">
        <title>Draft genome sequence of Sphaerisporangium sp. 7K107.</title>
        <authorList>
            <person name="Sahin N."/>
            <person name="Saygin H."/>
            <person name="Ay H."/>
        </authorList>
    </citation>
    <scope>NUCLEOTIDE SEQUENCE [LARGE SCALE GENOMIC DNA]</scope>
    <source>
        <strain evidence="11 12">7K107</strain>
    </source>
</reference>
<dbReference type="InterPro" id="IPR003439">
    <property type="entry name" value="ABC_transporter-like_ATP-bd"/>
</dbReference>
<proteinExistence type="inferred from homology"/>
<sequence length="325" mass="35236">MRDEPARAATAIEVADFRQAYGDFEAVRGVSFTVRRGEVFALLGTNGAGKTTTMESLLGFARPRAGSVRVLGLDPAKDGRALRPRIGVMLQEGGFLGDLTVGETVRLWRGMAADAGRSSMAGTLEMVGLATKERTRVRQLSGGQRRRLDLALAVLAEPEVLFLDEPSTGMDPEARRGTWQIIHDLRAAGVTVLLTTHYLEEAEKLADRLAIMHQGRITTSGTVDEVVTPAGDQIHFRLALPPAGLRERLREGLPFLDGTAATTAHSGDGTRVTYALPASPEAGRAHAALRPLLDWADKHELTLERLEVCRGTLEDVFLRVVEEGR</sequence>
<comment type="similarity">
    <text evidence="2">Belongs to the ABC transporter superfamily.</text>
</comment>
<dbReference type="InterPro" id="IPR027417">
    <property type="entry name" value="P-loop_NTPase"/>
</dbReference>
<dbReference type="Gene3D" id="3.40.50.300">
    <property type="entry name" value="P-loop containing nucleotide triphosphate hydrolases"/>
    <property type="match status" value="1"/>
</dbReference>
<dbReference type="PANTHER" id="PTHR42711:SF5">
    <property type="entry name" value="ABC TRANSPORTER ATP-BINDING PROTEIN NATA"/>
    <property type="match status" value="1"/>
</dbReference>
<evidence type="ECO:0000256" key="1">
    <source>
        <dbReference type="ARBA" id="ARBA00004202"/>
    </source>
</evidence>
<dbReference type="FunFam" id="3.40.50.300:FF:000589">
    <property type="entry name" value="ABC transporter, ATP-binding subunit"/>
    <property type="match status" value="1"/>
</dbReference>
<dbReference type="CDD" id="cd03230">
    <property type="entry name" value="ABC_DR_subfamily_A"/>
    <property type="match status" value="1"/>
</dbReference>
<evidence type="ECO:0000256" key="5">
    <source>
        <dbReference type="ARBA" id="ARBA00022741"/>
    </source>
</evidence>
<keyword evidence="9" id="KW-0046">Antibiotic resistance</keyword>
<evidence type="ECO:0000313" key="11">
    <source>
        <dbReference type="EMBL" id="PZG44683.1"/>
    </source>
</evidence>
<dbReference type="InterPro" id="IPR003593">
    <property type="entry name" value="AAA+_ATPase"/>
</dbReference>
<dbReference type="GO" id="GO:0005886">
    <property type="term" value="C:plasma membrane"/>
    <property type="evidence" value="ECO:0007669"/>
    <property type="project" value="UniProtKB-SubCell"/>
</dbReference>
<dbReference type="AlphaFoldDB" id="A0A2W2G9K4"/>
<evidence type="ECO:0000256" key="7">
    <source>
        <dbReference type="ARBA" id="ARBA00022967"/>
    </source>
</evidence>
<keyword evidence="4" id="KW-1003">Cell membrane</keyword>
<evidence type="ECO:0000256" key="4">
    <source>
        <dbReference type="ARBA" id="ARBA00022475"/>
    </source>
</evidence>
<comment type="subcellular location">
    <subcellularLocation>
        <location evidence="1">Cell membrane</location>
        <topology evidence="1">Peripheral membrane protein</topology>
    </subcellularLocation>
</comment>
<accession>A0A2W2G9K4</accession>
<comment type="caution">
    <text evidence="11">The sequence shown here is derived from an EMBL/GenBank/DDBJ whole genome shotgun (WGS) entry which is preliminary data.</text>
</comment>
<dbReference type="PROSITE" id="PS00211">
    <property type="entry name" value="ABC_TRANSPORTER_1"/>
    <property type="match status" value="1"/>
</dbReference>
<evidence type="ECO:0000259" key="10">
    <source>
        <dbReference type="PROSITE" id="PS50893"/>
    </source>
</evidence>
<name>A0A2W2G9K4_9ACTN</name>
<feature type="domain" description="ABC transporter" evidence="10">
    <location>
        <begin position="12"/>
        <end position="239"/>
    </location>
</feature>
<evidence type="ECO:0000256" key="8">
    <source>
        <dbReference type="ARBA" id="ARBA00023136"/>
    </source>
</evidence>
<keyword evidence="7" id="KW-1278">Translocase</keyword>
<dbReference type="SUPFAM" id="SSF52540">
    <property type="entry name" value="P-loop containing nucleoside triphosphate hydrolases"/>
    <property type="match status" value="1"/>
</dbReference>
<evidence type="ECO:0000256" key="2">
    <source>
        <dbReference type="ARBA" id="ARBA00005417"/>
    </source>
</evidence>
<dbReference type="GO" id="GO:0005524">
    <property type="term" value="F:ATP binding"/>
    <property type="evidence" value="ECO:0007669"/>
    <property type="project" value="UniProtKB-KW"/>
</dbReference>
<dbReference type="PANTHER" id="PTHR42711">
    <property type="entry name" value="ABC TRANSPORTER ATP-BINDING PROTEIN"/>
    <property type="match status" value="1"/>
</dbReference>
<keyword evidence="5" id="KW-0547">Nucleotide-binding</keyword>
<evidence type="ECO:0000256" key="9">
    <source>
        <dbReference type="ARBA" id="ARBA00023251"/>
    </source>
</evidence>
<dbReference type="InterPro" id="IPR017871">
    <property type="entry name" value="ABC_transporter-like_CS"/>
</dbReference>
<dbReference type="GO" id="GO:0016887">
    <property type="term" value="F:ATP hydrolysis activity"/>
    <property type="evidence" value="ECO:0007669"/>
    <property type="project" value="InterPro"/>
</dbReference>
<protein>
    <submittedName>
        <fullName evidence="11">Multidrug ABC transporter ATP-binding protein</fullName>
    </submittedName>
</protein>
<dbReference type="PROSITE" id="PS50893">
    <property type="entry name" value="ABC_TRANSPORTER_2"/>
    <property type="match status" value="1"/>
</dbReference>
<keyword evidence="8" id="KW-0472">Membrane</keyword>
<dbReference type="SMART" id="SM00382">
    <property type="entry name" value="AAA"/>
    <property type="match status" value="1"/>
</dbReference>
<evidence type="ECO:0000256" key="3">
    <source>
        <dbReference type="ARBA" id="ARBA00022448"/>
    </source>
</evidence>
<dbReference type="EMBL" id="POUA01000119">
    <property type="protein sequence ID" value="PZG44683.1"/>
    <property type="molecule type" value="Genomic_DNA"/>
</dbReference>
<dbReference type="Proteomes" id="UP000248544">
    <property type="component" value="Unassembled WGS sequence"/>
</dbReference>
<gene>
    <name evidence="11" type="ORF">C1I98_16755</name>
</gene>
<keyword evidence="3" id="KW-0813">Transport</keyword>
<evidence type="ECO:0000256" key="6">
    <source>
        <dbReference type="ARBA" id="ARBA00022840"/>
    </source>
</evidence>
<organism evidence="11 12">
    <name type="scientific">Spongiactinospora gelatinilytica</name>
    <dbReference type="NCBI Taxonomy" id="2666298"/>
    <lineage>
        <taxon>Bacteria</taxon>
        <taxon>Bacillati</taxon>
        <taxon>Actinomycetota</taxon>
        <taxon>Actinomycetes</taxon>
        <taxon>Streptosporangiales</taxon>
        <taxon>Streptosporangiaceae</taxon>
        <taxon>Spongiactinospora</taxon>
    </lineage>
</organism>
<keyword evidence="12" id="KW-1185">Reference proteome</keyword>